<feature type="signal peptide" evidence="1">
    <location>
        <begin position="1"/>
        <end position="19"/>
    </location>
</feature>
<dbReference type="RefSeq" id="WP_301201929.1">
    <property type="nucleotide sequence ID" value="NZ_JAPDPI010000048.1"/>
</dbReference>
<name>A0AAE3MI46_9BACT</name>
<organism evidence="2 3">
    <name type="scientific">Plebeiibacterium marinum</name>
    <dbReference type="NCBI Taxonomy" id="2992111"/>
    <lineage>
        <taxon>Bacteria</taxon>
        <taxon>Pseudomonadati</taxon>
        <taxon>Bacteroidota</taxon>
        <taxon>Bacteroidia</taxon>
        <taxon>Marinilabiliales</taxon>
        <taxon>Marinilabiliaceae</taxon>
        <taxon>Plebeiibacterium</taxon>
    </lineage>
</organism>
<accession>A0AAE3MI46</accession>
<gene>
    <name evidence="2" type="ORF">OM074_17930</name>
</gene>
<keyword evidence="3" id="KW-1185">Reference proteome</keyword>
<evidence type="ECO:0008006" key="4">
    <source>
        <dbReference type="Google" id="ProtNLM"/>
    </source>
</evidence>
<sequence>MNRIILLFFMTFISSSIFAQIEATTSEGKKVVLYENGTWEYVTEAVTTTEIETITSSDLSARGEMQEIYFAVSKRLERFFGSPKNKIRGKSQCQIVNGQAKITFQWETYLGDGNRYFGYLKEGKTLKITLRGGKEIPLTLTENVTTDIRDKYNVTIFSGTALINEDQLSSLLKLPAESVIVDWKKNSEEYKIEDQGFFRTNFTELLKNQ</sequence>
<comment type="caution">
    <text evidence="2">The sequence shown here is derived from an EMBL/GenBank/DDBJ whole genome shotgun (WGS) entry which is preliminary data.</text>
</comment>
<evidence type="ECO:0000313" key="2">
    <source>
        <dbReference type="EMBL" id="MCW3807512.1"/>
    </source>
</evidence>
<dbReference type="EMBL" id="JAPDPI010000048">
    <property type="protein sequence ID" value="MCW3807512.1"/>
    <property type="molecule type" value="Genomic_DNA"/>
</dbReference>
<keyword evidence="1" id="KW-0732">Signal</keyword>
<protein>
    <recommendedName>
        <fullName evidence="4">DUF3157 family protein</fullName>
    </recommendedName>
</protein>
<dbReference type="AlphaFoldDB" id="A0AAE3MI46"/>
<dbReference type="Proteomes" id="UP001207408">
    <property type="component" value="Unassembled WGS sequence"/>
</dbReference>
<reference evidence="2" key="1">
    <citation type="submission" date="2022-10" db="EMBL/GenBank/DDBJ databases">
        <authorList>
            <person name="Yu W.X."/>
        </authorList>
    </citation>
    <scope>NUCLEOTIDE SEQUENCE</scope>
    <source>
        <strain evidence="2">D04</strain>
    </source>
</reference>
<evidence type="ECO:0000313" key="3">
    <source>
        <dbReference type="Proteomes" id="UP001207408"/>
    </source>
</evidence>
<proteinExistence type="predicted"/>
<feature type="chain" id="PRO_5042103634" description="DUF3157 family protein" evidence="1">
    <location>
        <begin position="20"/>
        <end position="209"/>
    </location>
</feature>
<evidence type="ECO:0000256" key="1">
    <source>
        <dbReference type="SAM" id="SignalP"/>
    </source>
</evidence>